<proteinExistence type="inferred from homology"/>
<comment type="similarity">
    <text evidence="3 10">Belongs to the cytochrome P450 family.</text>
</comment>
<evidence type="ECO:0000256" key="8">
    <source>
        <dbReference type="ARBA" id="ARBA00023033"/>
    </source>
</evidence>
<evidence type="ECO:0000256" key="4">
    <source>
        <dbReference type="ARBA" id="ARBA00022617"/>
    </source>
</evidence>
<organism evidence="12 13">
    <name type="scientific">Favolaschia claudopus</name>
    <dbReference type="NCBI Taxonomy" id="2862362"/>
    <lineage>
        <taxon>Eukaryota</taxon>
        <taxon>Fungi</taxon>
        <taxon>Dikarya</taxon>
        <taxon>Basidiomycota</taxon>
        <taxon>Agaricomycotina</taxon>
        <taxon>Agaricomycetes</taxon>
        <taxon>Agaricomycetidae</taxon>
        <taxon>Agaricales</taxon>
        <taxon>Marasmiineae</taxon>
        <taxon>Mycenaceae</taxon>
        <taxon>Favolaschia</taxon>
    </lineage>
</organism>
<dbReference type="Proteomes" id="UP001362999">
    <property type="component" value="Unassembled WGS sequence"/>
</dbReference>
<dbReference type="PRINTS" id="PR00385">
    <property type="entry name" value="P450"/>
</dbReference>
<reference evidence="12 13" key="1">
    <citation type="journal article" date="2024" name="J Genomics">
        <title>Draft genome sequencing and assembly of Favolaschia claudopus CIRM-BRFM 2984 isolated from oak limbs.</title>
        <authorList>
            <person name="Navarro D."/>
            <person name="Drula E."/>
            <person name="Chaduli D."/>
            <person name="Cazenave R."/>
            <person name="Ahrendt S."/>
            <person name="Wang J."/>
            <person name="Lipzen A."/>
            <person name="Daum C."/>
            <person name="Barry K."/>
            <person name="Grigoriev I.V."/>
            <person name="Favel A."/>
            <person name="Rosso M.N."/>
            <person name="Martin F."/>
        </authorList>
    </citation>
    <scope>NUCLEOTIDE SEQUENCE [LARGE SCALE GENOMIC DNA]</scope>
    <source>
        <strain evidence="12 13">CIRM-BRFM 2984</strain>
    </source>
</reference>
<dbReference type="AlphaFoldDB" id="A0AAV9ZNK1"/>
<dbReference type="InterPro" id="IPR002401">
    <property type="entry name" value="Cyt_P450_E_grp-I"/>
</dbReference>
<evidence type="ECO:0000256" key="2">
    <source>
        <dbReference type="ARBA" id="ARBA00005179"/>
    </source>
</evidence>
<dbReference type="SUPFAM" id="SSF48264">
    <property type="entry name" value="Cytochrome P450"/>
    <property type="match status" value="1"/>
</dbReference>
<dbReference type="GO" id="GO:0005506">
    <property type="term" value="F:iron ion binding"/>
    <property type="evidence" value="ECO:0007669"/>
    <property type="project" value="InterPro"/>
</dbReference>
<dbReference type="GO" id="GO:0016705">
    <property type="term" value="F:oxidoreductase activity, acting on paired donors, with incorporation or reduction of molecular oxygen"/>
    <property type="evidence" value="ECO:0007669"/>
    <property type="project" value="InterPro"/>
</dbReference>
<accession>A0AAV9ZNK1</accession>
<keyword evidence="13" id="KW-1185">Reference proteome</keyword>
<dbReference type="InterPro" id="IPR017972">
    <property type="entry name" value="Cyt_P450_CS"/>
</dbReference>
<comment type="caution">
    <text evidence="12">The sequence shown here is derived from an EMBL/GenBank/DDBJ whole genome shotgun (WGS) entry which is preliminary data.</text>
</comment>
<feature type="binding site" description="axial binding residue" evidence="9">
    <location>
        <position position="390"/>
    </location>
    <ligand>
        <name>heme</name>
        <dbReference type="ChEBI" id="CHEBI:30413"/>
    </ligand>
    <ligandPart>
        <name>Fe</name>
        <dbReference type="ChEBI" id="CHEBI:18248"/>
    </ligandPart>
</feature>
<evidence type="ECO:0000256" key="9">
    <source>
        <dbReference type="PIRSR" id="PIRSR602401-1"/>
    </source>
</evidence>
<dbReference type="GO" id="GO:0020037">
    <property type="term" value="F:heme binding"/>
    <property type="evidence" value="ECO:0007669"/>
    <property type="project" value="InterPro"/>
</dbReference>
<evidence type="ECO:0000256" key="11">
    <source>
        <dbReference type="SAM" id="SignalP"/>
    </source>
</evidence>
<keyword evidence="4 9" id="KW-0349">Heme</keyword>
<evidence type="ECO:0000256" key="7">
    <source>
        <dbReference type="ARBA" id="ARBA00023004"/>
    </source>
</evidence>
<dbReference type="EMBL" id="JAWWNJ010000128">
    <property type="protein sequence ID" value="KAK6987768.1"/>
    <property type="molecule type" value="Genomic_DNA"/>
</dbReference>
<dbReference type="CDD" id="cd11065">
    <property type="entry name" value="CYP64-like"/>
    <property type="match status" value="1"/>
</dbReference>
<keyword evidence="11" id="KW-0732">Signal</keyword>
<dbReference type="InterPro" id="IPR036396">
    <property type="entry name" value="Cyt_P450_sf"/>
</dbReference>
<comment type="cofactor">
    <cofactor evidence="1 9">
        <name>heme</name>
        <dbReference type="ChEBI" id="CHEBI:30413"/>
    </cofactor>
</comment>
<protein>
    <submittedName>
        <fullName evidence="12">OrdA protein</fullName>
    </submittedName>
</protein>
<keyword evidence="6 10" id="KW-0560">Oxidoreductase</keyword>
<gene>
    <name evidence="12" type="ORF">R3P38DRAFT_3409580</name>
</gene>
<evidence type="ECO:0000256" key="6">
    <source>
        <dbReference type="ARBA" id="ARBA00023002"/>
    </source>
</evidence>
<evidence type="ECO:0000256" key="5">
    <source>
        <dbReference type="ARBA" id="ARBA00022723"/>
    </source>
</evidence>
<keyword evidence="7 9" id="KW-0408">Iron</keyword>
<evidence type="ECO:0000313" key="13">
    <source>
        <dbReference type="Proteomes" id="UP001362999"/>
    </source>
</evidence>
<name>A0AAV9ZNK1_9AGAR</name>
<dbReference type="InterPro" id="IPR050364">
    <property type="entry name" value="Cytochrome_P450_fung"/>
</dbReference>
<keyword evidence="5 9" id="KW-0479">Metal-binding</keyword>
<evidence type="ECO:0000256" key="10">
    <source>
        <dbReference type="RuleBase" id="RU000461"/>
    </source>
</evidence>
<dbReference type="PRINTS" id="PR00463">
    <property type="entry name" value="EP450I"/>
</dbReference>
<evidence type="ECO:0000256" key="3">
    <source>
        <dbReference type="ARBA" id="ARBA00010617"/>
    </source>
</evidence>
<evidence type="ECO:0000256" key="1">
    <source>
        <dbReference type="ARBA" id="ARBA00001971"/>
    </source>
</evidence>
<evidence type="ECO:0000313" key="12">
    <source>
        <dbReference type="EMBL" id="KAK6987768.1"/>
    </source>
</evidence>
<dbReference type="Gene3D" id="1.10.630.10">
    <property type="entry name" value="Cytochrome P450"/>
    <property type="match status" value="1"/>
</dbReference>
<feature type="chain" id="PRO_5043485832" evidence="11">
    <location>
        <begin position="28"/>
        <end position="451"/>
    </location>
</feature>
<comment type="pathway">
    <text evidence="2">Secondary metabolite biosynthesis.</text>
</comment>
<dbReference type="GO" id="GO:0004497">
    <property type="term" value="F:monooxygenase activity"/>
    <property type="evidence" value="ECO:0007669"/>
    <property type="project" value="UniProtKB-KW"/>
</dbReference>
<dbReference type="PANTHER" id="PTHR46300">
    <property type="entry name" value="P450, PUTATIVE (EUROFUNG)-RELATED-RELATED"/>
    <property type="match status" value="1"/>
</dbReference>
<keyword evidence="8 10" id="KW-0503">Monooxygenase</keyword>
<dbReference type="PROSITE" id="PS00086">
    <property type="entry name" value="CYTOCHROME_P450"/>
    <property type="match status" value="1"/>
</dbReference>
<sequence length="451" mass="49970">MQSTTIALSLGALSFILLRTIFRKAKGSLPPGPPGLPLIGNVLDMPSTMEWLKFADWGAKWGDICSVSLFGQPIVILNSATIIEDLNENTAAFSTRPRLPMAGELVGYDQILVLIPYGPRFRTYRKYFANQIGSLGGVQQVIVMETEIHRFLKRLLLNPGADAISNHLRKLTGAIILRITYGIEVQEENDPFTARIWARETKDMVEAPYHFVRQQMTSGTAPISFVSSLLKEEEKLSEEDLRDIKFTAASFYGGGADTSAAAMQAFFLAMVLAPEVQREAQTEIDSVVGTTRLPLFSDREQLPYVSAVVTELLRWHSVAPLGVPHAAMEDTVINGHFIPEGSVIIANLWNILNDPETYPKPDKFDPTRYLRPFPQRDPRTVCFGFGRRVCPGKYLAEVSLFCTVASILATFDISRAPGPLPVHENTQGTISHPKPFDCVVKPRSDHAVTLI</sequence>
<feature type="signal peptide" evidence="11">
    <location>
        <begin position="1"/>
        <end position="27"/>
    </location>
</feature>
<dbReference type="InterPro" id="IPR001128">
    <property type="entry name" value="Cyt_P450"/>
</dbReference>
<dbReference type="PANTHER" id="PTHR46300:SF7">
    <property type="entry name" value="P450, PUTATIVE (EUROFUNG)-RELATED"/>
    <property type="match status" value="1"/>
</dbReference>
<dbReference type="Pfam" id="PF00067">
    <property type="entry name" value="p450"/>
    <property type="match status" value="1"/>
</dbReference>